<dbReference type="PANTHER" id="PTHR44489">
    <property type="match status" value="1"/>
</dbReference>
<gene>
    <name evidence="5" type="ORF">KA717_10630</name>
</gene>
<dbReference type="Gene3D" id="2.130.10.10">
    <property type="entry name" value="YVTN repeat-like/Quinoprotein amine dehydrogenase"/>
    <property type="match status" value="3"/>
</dbReference>
<evidence type="ECO:0000256" key="2">
    <source>
        <dbReference type="ARBA" id="ARBA00022737"/>
    </source>
</evidence>
<reference evidence="5" key="1">
    <citation type="submission" date="2021-04" db="EMBL/GenBank/DDBJ databases">
        <title>Genome sequence of Woronichinia naegeliana from Washington state freshwater lake bloom.</title>
        <authorList>
            <person name="Dreher T.W."/>
        </authorList>
    </citation>
    <scope>NUCLEOTIDE SEQUENCE</scope>
    <source>
        <strain evidence="5">WA131</strain>
    </source>
</reference>
<feature type="domain" description="Novel STAND NTPase 1" evidence="4">
    <location>
        <begin position="2"/>
        <end position="373"/>
    </location>
</feature>
<dbReference type="PROSITE" id="PS50082">
    <property type="entry name" value="WD_REPEATS_2"/>
    <property type="match status" value="6"/>
</dbReference>
<dbReference type="PROSITE" id="PS00678">
    <property type="entry name" value="WD_REPEATS_1"/>
    <property type="match status" value="6"/>
</dbReference>
<evidence type="ECO:0000256" key="1">
    <source>
        <dbReference type="ARBA" id="ARBA00022574"/>
    </source>
</evidence>
<protein>
    <submittedName>
        <fullName evidence="5">WD40 repeat domain-containing protein</fullName>
    </submittedName>
</protein>
<dbReference type="PROSITE" id="PS50294">
    <property type="entry name" value="WD_REPEATS_REGION"/>
    <property type="match status" value="6"/>
</dbReference>
<feature type="repeat" description="WD" evidence="3">
    <location>
        <begin position="564"/>
        <end position="605"/>
    </location>
</feature>
<dbReference type="SUPFAM" id="SSF52540">
    <property type="entry name" value="P-loop containing nucleoside triphosphate hydrolases"/>
    <property type="match status" value="1"/>
</dbReference>
<keyword evidence="2" id="KW-0677">Repeat</keyword>
<proteinExistence type="predicted"/>
<dbReference type="InterPro" id="IPR015943">
    <property type="entry name" value="WD40/YVTN_repeat-like_dom_sf"/>
</dbReference>
<dbReference type="InterPro" id="IPR036322">
    <property type="entry name" value="WD40_repeat_dom_sf"/>
</dbReference>
<dbReference type="InterPro" id="IPR049052">
    <property type="entry name" value="nSTAND1"/>
</dbReference>
<dbReference type="Pfam" id="PF00400">
    <property type="entry name" value="WD40"/>
    <property type="match status" value="6"/>
</dbReference>
<feature type="repeat" description="WD" evidence="3">
    <location>
        <begin position="648"/>
        <end position="689"/>
    </location>
</feature>
<keyword evidence="1 3" id="KW-0853">WD repeat</keyword>
<dbReference type="SMART" id="SM00564">
    <property type="entry name" value="PQQ"/>
    <property type="match status" value="6"/>
</dbReference>
<dbReference type="InterPro" id="IPR027417">
    <property type="entry name" value="P-loop_NTPase"/>
</dbReference>
<dbReference type="PRINTS" id="PR00320">
    <property type="entry name" value="GPROTEINBRPT"/>
</dbReference>
<sequence>MDDKDKFFGRDRWIIELTNYLEKKNVLLLLGASGSGKSSLVQAGLIPKLKDQWGSQLFNFTFVPDVDPFESFYGCLLTKYKQSEAKLARTVKEDTLLQVVQTLKSDAQWLIFIDQFEEVFTRTPKTERDIFIKSLIQLIENSDISVKVIMTMRADFLDKLSPYPDLGKVHDSSSRMLTDMEDSDLRLAIAEPAARNGVIFEQGLIDTIIADFHQQAGSLPLLQYTLNLLWSKDDITDRVLNTKAYQELGGVTGALQQQANKIYDQFDETQRKLAEEIFLELISLEGKEAVSRRADKGIFERDETQKEVLYQLIDNRLLVSKGEDGKATVEVAHEELIRSWKVLQDLIREKEEIIVLRNRLYADAKSWQDAQKASSELWSGSKLARIVEFKKEQALPNLDRVAIAFIEASVAERDRLQKAEVERQKRDKKTAQGIAAGSVTALVISSVLGLMAWQKTKQAEFNQAESLSLYSLSLGTNGSKDLDAFVSAIKAGQILRTQNTTNPEVINALQEALSSPTEQNRLIGHQSTVSSVALSSDGKTLVSGSYDKTIKIWDLATGGKPRTLTGHHFPVSSVALSSDGKTLVSGSFDKTIKIWDLATGKELRTLTGHQDAVLSIALSSDGKALVSGSYDKTIKIWDLATGGKPRTLTGHHFPVSSVALTSDGKTLVSGSFDNTIKVWDLATGKELRTLTGHQSTVSSVALSSDGKTLVSGSFDNTIKVWDLATGKELRTLNGHQEAVSSVALSSDGKALVSGSYDKTITVWDFNVNSLVARVRPLVDKSCCNQGSTGNPY</sequence>
<evidence type="ECO:0000313" key="5">
    <source>
        <dbReference type="EMBL" id="UXE63078.1"/>
    </source>
</evidence>
<dbReference type="PANTHER" id="PTHR44489:SF11">
    <property type="entry name" value="WD REPEAT DOMAIN 86"/>
    <property type="match status" value="1"/>
</dbReference>
<dbReference type="InterPro" id="IPR019775">
    <property type="entry name" value="WD40_repeat_CS"/>
</dbReference>
<feature type="repeat" description="WD" evidence="3">
    <location>
        <begin position="522"/>
        <end position="563"/>
    </location>
</feature>
<dbReference type="KEGG" id="wna:KA717_10630"/>
<feature type="repeat" description="WD" evidence="3">
    <location>
        <begin position="690"/>
        <end position="731"/>
    </location>
</feature>
<dbReference type="InterPro" id="IPR001680">
    <property type="entry name" value="WD40_rpt"/>
</dbReference>
<accession>A0A977L062</accession>
<feature type="repeat" description="WD" evidence="3">
    <location>
        <begin position="732"/>
        <end position="773"/>
    </location>
</feature>
<evidence type="ECO:0000256" key="3">
    <source>
        <dbReference type="PROSITE-ProRule" id="PRU00221"/>
    </source>
</evidence>
<evidence type="ECO:0000259" key="4">
    <source>
        <dbReference type="Pfam" id="PF20703"/>
    </source>
</evidence>
<dbReference type="Pfam" id="PF20703">
    <property type="entry name" value="nSTAND1"/>
    <property type="match status" value="1"/>
</dbReference>
<feature type="repeat" description="WD" evidence="3">
    <location>
        <begin position="606"/>
        <end position="647"/>
    </location>
</feature>
<dbReference type="SMART" id="SM00320">
    <property type="entry name" value="WD40"/>
    <property type="match status" value="6"/>
</dbReference>
<dbReference type="EMBL" id="CP073041">
    <property type="protein sequence ID" value="UXE63078.1"/>
    <property type="molecule type" value="Genomic_DNA"/>
</dbReference>
<name>A0A977L062_9CYAN</name>
<dbReference type="CDD" id="cd00200">
    <property type="entry name" value="WD40"/>
    <property type="match status" value="1"/>
</dbReference>
<organism evidence="5">
    <name type="scientific">Woronichinia naegeliana WA131</name>
    <dbReference type="NCBI Taxonomy" id="2824559"/>
    <lineage>
        <taxon>Bacteria</taxon>
        <taxon>Bacillati</taxon>
        <taxon>Cyanobacteriota</taxon>
        <taxon>Cyanophyceae</taxon>
        <taxon>Synechococcales</taxon>
        <taxon>Coelosphaeriaceae</taxon>
        <taxon>Woronichinia</taxon>
    </lineage>
</organism>
<dbReference type="InterPro" id="IPR044715">
    <property type="entry name" value="WDR86-like"/>
</dbReference>
<dbReference type="InterPro" id="IPR020472">
    <property type="entry name" value="WD40_PAC1"/>
</dbReference>
<dbReference type="AlphaFoldDB" id="A0A977L062"/>
<dbReference type="Proteomes" id="UP001065613">
    <property type="component" value="Chromosome"/>
</dbReference>
<dbReference type="SUPFAM" id="SSF50978">
    <property type="entry name" value="WD40 repeat-like"/>
    <property type="match status" value="1"/>
</dbReference>
<dbReference type="Gene3D" id="3.40.50.300">
    <property type="entry name" value="P-loop containing nucleotide triphosphate hydrolases"/>
    <property type="match status" value="1"/>
</dbReference>
<dbReference type="InterPro" id="IPR018391">
    <property type="entry name" value="PQQ_b-propeller_rpt"/>
</dbReference>